<evidence type="ECO:0000313" key="4">
    <source>
        <dbReference type="EMBL" id="KAE9981371.1"/>
    </source>
</evidence>
<organism evidence="4 5">
    <name type="scientific">Venturia inaequalis</name>
    <name type="common">Apple scab fungus</name>
    <dbReference type="NCBI Taxonomy" id="5025"/>
    <lineage>
        <taxon>Eukaryota</taxon>
        <taxon>Fungi</taxon>
        <taxon>Dikarya</taxon>
        <taxon>Ascomycota</taxon>
        <taxon>Pezizomycotina</taxon>
        <taxon>Dothideomycetes</taxon>
        <taxon>Pleosporomycetidae</taxon>
        <taxon>Venturiales</taxon>
        <taxon>Venturiaceae</taxon>
        <taxon>Venturia</taxon>
    </lineage>
</organism>
<evidence type="ECO:0000256" key="1">
    <source>
        <dbReference type="SAM" id="MobiDB-lite"/>
    </source>
</evidence>
<dbReference type="EMBL" id="WNWS01000090">
    <property type="protein sequence ID" value="KAE9981371.1"/>
    <property type="molecule type" value="Genomic_DNA"/>
</dbReference>
<proteinExistence type="predicted"/>
<feature type="transmembrane region" description="Helical" evidence="2">
    <location>
        <begin position="196"/>
        <end position="217"/>
    </location>
</feature>
<dbReference type="Proteomes" id="UP000447873">
    <property type="component" value="Unassembled WGS sequence"/>
</dbReference>
<dbReference type="SUPFAM" id="SSF55729">
    <property type="entry name" value="Acyl-CoA N-acyltransferases (Nat)"/>
    <property type="match status" value="1"/>
</dbReference>
<evidence type="ECO:0000256" key="2">
    <source>
        <dbReference type="SAM" id="Phobius"/>
    </source>
</evidence>
<dbReference type="Pfam" id="PF00583">
    <property type="entry name" value="Acetyltransf_1"/>
    <property type="match status" value="1"/>
</dbReference>
<evidence type="ECO:0000259" key="3">
    <source>
        <dbReference type="Pfam" id="PF00583"/>
    </source>
</evidence>
<keyword evidence="2" id="KW-0812">Transmembrane</keyword>
<dbReference type="InterPro" id="IPR000182">
    <property type="entry name" value="GNAT_dom"/>
</dbReference>
<name>A0A8H3Z6G4_VENIN</name>
<dbReference type="Gene3D" id="3.40.630.30">
    <property type="match status" value="1"/>
</dbReference>
<feature type="transmembrane region" description="Helical" evidence="2">
    <location>
        <begin position="168"/>
        <end position="190"/>
    </location>
</feature>
<accession>A0A8H3Z6G4</accession>
<feature type="region of interest" description="Disordered" evidence="1">
    <location>
        <begin position="14"/>
        <end position="37"/>
    </location>
</feature>
<protein>
    <recommendedName>
        <fullName evidence="3">N-acetyltransferase domain-containing protein</fullName>
    </recommendedName>
</protein>
<feature type="domain" description="N-acetyltransferase" evidence="3">
    <location>
        <begin position="227"/>
        <end position="323"/>
    </location>
</feature>
<sequence length="353" mass="38885">MSRSHILAMVRSATTTAAASNSGRLEPPPNVWKRGHVSRGSVGDKIQVIPGFKTSAAFLSSLGANLRISDDELLLPSPLNSPALHAFSDWNNHLPPPSPLAFASMPSDDTLSDTDSHLQAQDDIAEDPLDSIPPLTYEVADDEDDLIEGLKLVADSVAQQRQTSSRILIFHPLNMALYIAFMAVLTQYFYETASDLPLLFTTASGITMGFLVTVRWLTQGYLNAAEEINWDWLADDQVLISKFGDEIIGALVLRWEKGEGRGNKKKKGRGVIRAWTIKLRYRGKGVGAGLLEDAVNAVEKRGGDEIVFADDHANSKRILHRLYNASFDRNDLRAREALANIVYNTPTFGVRKK</sequence>
<keyword evidence="2" id="KW-0472">Membrane</keyword>
<reference evidence="4 5" key="1">
    <citation type="submission" date="2018-12" db="EMBL/GenBank/DDBJ databases">
        <title>Venturia inaequalis Genome Resource.</title>
        <authorList>
            <person name="Lichtner F.J."/>
        </authorList>
    </citation>
    <scope>NUCLEOTIDE SEQUENCE [LARGE SCALE GENOMIC DNA]</scope>
    <source>
        <strain evidence="4 5">120213</strain>
    </source>
</reference>
<dbReference type="AlphaFoldDB" id="A0A8H3Z6G4"/>
<gene>
    <name evidence="4" type="ORF">EG328_011721</name>
</gene>
<dbReference type="CDD" id="cd04301">
    <property type="entry name" value="NAT_SF"/>
    <property type="match status" value="1"/>
</dbReference>
<keyword evidence="2" id="KW-1133">Transmembrane helix</keyword>
<evidence type="ECO:0000313" key="5">
    <source>
        <dbReference type="Proteomes" id="UP000447873"/>
    </source>
</evidence>
<comment type="caution">
    <text evidence="4">The sequence shown here is derived from an EMBL/GenBank/DDBJ whole genome shotgun (WGS) entry which is preliminary data.</text>
</comment>
<dbReference type="GO" id="GO:0016747">
    <property type="term" value="F:acyltransferase activity, transferring groups other than amino-acyl groups"/>
    <property type="evidence" value="ECO:0007669"/>
    <property type="project" value="InterPro"/>
</dbReference>
<dbReference type="InterPro" id="IPR016181">
    <property type="entry name" value="Acyl_CoA_acyltransferase"/>
</dbReference>